<dbReference type="EC" id="3.1.1.-" evidence="3"/>
<dbReference type="InterPro" id="IPR019826">
    <property type="entry name" value="Carboxylesterase_B_AS"/>
</dbReference>
<feature type="chain" id="PRO_5044513652" description="Carboxylic ester hydrolase" evidence="3">
    <location>
        <begin position="19"/>
        <end position="561"/>
    </location>
</feature>
<dbReference type="PROSITE" id="PS51257">
    <property type="entry name" value="PROKAR_LIPOPROTEIN"/>
    <property type="match status" value="1"/>
</dbReference>
<dbReference type="ESTHER" id="biooc-a0a0b7kin7">
    <property type="family name" value="Fungal_carboxylesterase_lipase"/>
</dbReference>
<organism evidence="5">
    <name type="scientific">Bionectria ochroleuca</name>
    <name type="common">Gliocladium roseum</name>
    <dbReference type="NCBI Taxonomy" id="29856"/>
    <lineage>
        <taxon>Eukaryota</taxon>
        <taxon>Fungi</taxon>
        <taxon>Dikarya</taxon>
        <taxon>Ascomycota</taxon>
        <taxon>Pezizomycotina</taxon>
        <taxon>Sordariomycetes</taxon>
        <taxon>Hypocreomycetidae</taxon>
        <taxon>Hypocreales</taxon>
        <taxon>Bionectriaceae</taxon>
        <taxon>Clonostachys</taxon>
    </lineage>
</organism>
<keyword evidence="2 3" id="KW-0378">Hydrolase</keyword>
<evidence type="ECO:0000259" key="4">
    <source>
        <dbReference type="Pfam" id="PF00135"/>
    </source>
</evidence>
<accession>A0A0B7KIN7</accession>
<dbReference type="SUPFAM" id="SSF53474">
    <property type="entry name" value="alpha/beta-Hydrolases"/>
    <property type="match status" value="1"/>
</dbReference>
<proteinExistence type="inferred from homology"/>
<dbReference type="Proteomes" id="UP000616885">
    <property type="component" value="Unassembled WGS sequence"/>
</dbReference>
<evidence type="ECO:0000313" key="5">
    <source>
        <dbReference type="EMBL" id="CEO54556.1"/>
    </source>
</evidence>
<dbReference type="PROSITE" id="PS00122">
    <property type="entry name" value="CARBOXYLESTERASE_B_1"/>
    <property type="match status" value="1"/>
</dbReference>
<dbReference type="AlphaFoldDB" id="A0A0B7KIN7"/>
<protein>
    <recommendedName>
        <fullName evidence="3">Carboxylic ester hydrolase</fullName>
        <ecNumber evidence="3">3.1.1.-</ecNumber>
    </recommendedName>
</protein>
<reference evidence="5" key="1">
    <citation type="submission" date="2015-01" db="EMBL/GenBank/DDBJ databases">
        <authorList>
            <person name="Durling Mikael"/>
        </authorList>
    </citation>
    <scope>NUCLEOTIDE SEQUENCE</scope>
</reference>
<keyword evidence="3" id="KW-0732">Signal</keyword>
<comment type="similarity">
    <text evidence="1 3">Belongs to the type-B carboxylesterase/lipase family.</text>
</comment>
<evidence type="ECO:0000256" key="2">
    <source>
        <dbReference type="ARBA" id="ARBA00022801"/>
    </source>
</evidence>
<dbReference type="InterPro" id="IPR050309">
    <property type="entry name" value="Type-B_Carboxylest/Lipase"/>
</dbReference>
<feature type="domain" description="Carboxylesterase type B" evidence="4">
    <location>
        <begin position="24"/>
        <end position="547"/>
    </location>
</feature>
<dbReference type="GO" id="GO:0016787">
    <property type="term" value="F:hydrolase activity"/>
    <property type="evidence" value="ECO:0007669"/>
    <property type="project" value="UniProtKB-KW"/>
</dbReference>
<reference evidence="6" key="2">
    <citation type="submission" date="2020-10" db="EMBL/GenBank/DDBJ databases">
        <title>High-Quality Genome Resource of Clonostachys rosea strain S41 by Oxford Nanopore Long-Read Sequencing.</title>
        <authorList>
            <person name="Wang H."/>
        </authorList>
    </citation>
    <scope>NUCLEOTIDE SEQUENCE</scope>
    <source>
        <strain evidence="6">S41</strain>
    </source>
</reference>
<evidence type="ECO:0000256" key="3">
    <source>
        <dbReference type="RuleBase" id="RU361235"/>
    </source>
</evidence>
<evidence type="ECO:0000313" key="6">
    <source>
        <dbReference type="EMBL" id="KAF9751180.1"/>
    </source>
</evidence>
<feature type="signal peptide" evidence="3">
    <location>
        <begin position="1"/>
        <end position="18"/>
    </location>
</feature>
<dbReference type="PANTHER" id="PTHR11559">
    <property type="entry name" value="CARBOXYLESTERASE"/>
    <property type="match status" value="1"/>
</dbReference>
<sequence length="561" mass="61293">MRLSTGCLVLVSISGVLAACISQPPRVRIADGTVIGFSNNSIDTFQGIPYADPPIGELRFKSPRSLSSPFGLFNATSTPKSCPPHPIVTDPNIFRLLPPPLSDAVNGYFHTPTIVDEDCLNLAVQRPSSTAPNAKLPVLVWIYGGSFQFGSYEDYDYSPMISKSVALGHPIIVVRMQYRTGTWGFLAGKDLQEEGNTNIGLKDQRLALQWVAENIAAFGGDPDKVTIWGESAGSMSVFYQSIAYSGDNTYRGRKLFRAAIMNSGAALPGQPVDSQTAQSYYDALVTATGCDGAVDGRLSCLRKVPYDSLYNATAVIPGMFSPDGLRMSFVPRSDPNDTVLPSSSFNLIKEQKIASIPVLSGTQDDEGTLFGLSMLNSTNSTTLAKALHELYPVASSDIFESLLGFYPDQPSLGSPFDTGNANQLYPEFKRNAALVGDLAFQFQKRAFHEAVAGKLKIWNYNSKYGKATPFLGTFHGSDLGLMRTGQPSVPYEAILQYYISFVNFLDPNKLGHNGGLLNWPQWDKDGKKMLEFRDNATAVVTDDARQEAYEYFDKVQDRLLL</sequence>
<name>A0A0B7KIN7_BIOOC</name>
<dbReference type="Gene3D" id="3.40.50.1820">
    <property type="entry name" value="alpha/beta hydrolase"/>
    <property type="match status" value="1"/>
</dbReference>
<dbReference type="InterPro" id="IPR029058">
    <property type="entry name" value="AB_hydrolase_fold"/>
</dbReference>
<evidence type="ECO:0000256" key="1">
    <source>
        <dbReference type="ARBA" id="ARBA00005964"/>
    </source>
</evidence>
<gene>
    <name evidence="5" type="ORF">BN869_000010614_1</name>
    <name evidence="6" type="ORF">IM811_015400</name>
</gene>
<dbReference type="EMBL" id="JADCTT010000006">
    <property type="protein sequence ID" value="KAF9751180.1"/>
    <property type="molecule type" value="Genomic_DNA"/>
</dbReference>
<dbReference type="EMBL" id="CDPU01000043">
    <property type="protein sequence ID" value="CEO54556.1"/>
    <property type="molecule type" value="Genomic_DNA"/>
</dbReference>
<dbReference type="InterPro" id="IPR002018">
    <property type="entry name" value="CarbesteraseB"/>
</dbReference>
<dbReference type="Pfam" id="PF00135">
    <property type="entry name" value="COesterase"/>
    <property type="match status" value="1"/>
</dbReference>